<dbReference type="PANTHER" id="PTHR11462">
    <property type="entry name" value="JUN TRANSCRIPTION FACTOR-RELATED"/>
    <property type="match status" value="1"/>
</dbReference>
<organism evidence="6 7">
    <name type="scientific">Bugula neritina</name>
    <name type="common">Brown bryozoan</name>
    <name type="synonym">Sertularia neritina</name>
    <dbReference type="NCBI Taxonomy" id="10212"/>
    <lineage>
        <taxon>Eukaryota</taxon>
        <taxon>Metazoa</taxon>
        <taxon>Spiralia</taxon>
        <taxon>Lophotrochozoa</taxon>
        <taxon>Bryozoa</taxon>
        <taxon>Gymnolaemata</taxon>
        <taxon>Cheilostomatida</taxon>
        <taxon>Flustrina</taxon>
        <taxon>Buguloidea</taxon>
        <taxon>Bugulidae</taxon>
        <taxon>Bugula</taxon>
    </lineage>
</organism>
<dbReference type="GO" id="GO:0042127">
    <property type="term" value="P:regulation of cell population proliferation"/>
    <property type="evidence" value="ECO:0007669"/>
    <property type="project" value="TreeGrafter"/>
</dbReference>
<dbReference type="GO" id="GO:0000981">
    <property type="term" value="F:DNA-binding transcription factor activity, RNA polymerase II-specific"/>
    <property type="evidence" value="ECO:0007669"/>
    <property type="project" value="TreeGrafter"/>
</dbReference>
<keyword evidence="7" id="KW-1185">Reference proteome</keyword>
<keyword evidence="3" id="KW-0804">Transcription</keyword>
<feature type="compositionally biased region" description="Basic and acidic residues" evidence="4">
    <location>
        <begin position="10"/>
        <end position="29"/>
    </location>
</feature>
<evidence type="ECO:0000259" key="5">
    <source>
        <dbReference type="Pfam" id="PF03957"/>
    </source>
</evidence>
<proteinExistence type="predicted"/>
<dbReference type="Pfam" id="PF03957">
    <property type="entry name" value="Jun"/>
    <property type="match status" value="1"/>
</dbReference>
<dbReference type="GO" id="GO:0000978">
    <property type="term" value="F:RNA polymerase II cis-regulatory region sequence-specific DNA binding"/>
    <property type="evidence" value="ECO:0007669"/>
    <property type="project" value="TreeGrafter"/>
</dbReference>
<dbReference type="GO" id="GO:0051726">
    <property type="term" value="P:regulation of cell cycle"/>
    <property type="evidence" value="ECO:0007669"/>
    <property type="project" value="TreeGrafter"/>
</dbReference>
<evidence type="ECO:0000256" key="2">
    <source>
        <dbReference type="ARBA" id="ARBA00023125"/>
    </source>
</evidence>
<sequence length="105" mass="11937">MEMSMYQDNDNEKSQQLRKGMHLDFESNKTKQQKFSSMLNNSSDMLKLSSPEDLDKLMSHSHSSVVGTTPTPTSFIYPKYVTDEQEAYARGFVEALAELHQSPGK</sequence>
<dbReference type="InterPro" id="IPR050946">
    <property type="entry name" value="AP-1_TF_bZIP"/>
</dbReference>
<accession>A0A7J7JZK0</accession>
<name>A0A7J7JZK0_BUGNE</name>
<feature type="region of interest" description="Disordered" evidence="4">
    <location>
        <begin position="1"/>
        <end position="37"/>
    </location>
</feature>
<evidence type="ECO:0000256" key="1">
    <source>
        <dbReference type="ARBA" id="ARBA00023015"/>
    </source>
</evidence>
<reference evidence="6" key="1">
    <citation type="submission" date="2020-06" db="EMBL/GenBank/DDBJ databases">
        <title>Draft genome of Bugula neritina, a colonial animal packing powerful symbionts and potential medicines.</title>
        <authorList>
            <person name="Rayko M."/>
        </authorList>
    </citation>
    <scope>NUCLEOTIDE SEQUENCE [LARGE SCALE GENOMIC DNA]</scope>
    <source>
        <strain evidence="6">Kwan_BN1</strain>
    </source>
</reference>
<evidence type="ECO:0000313" key="7">
    <source>
        <dbReference type="Proteomes" id="UP000593567"/>
    </source>
</evidence>
<comment type="caution">
    <text evidence="6">The sequence shown here is derived from an EMBL/GenBank/DDBJ whole genome shotgun (WGS) entry which is preliminary data.</text>
</comment>
<dbReference type="Proteomes" id="UP000593567">
    <property type="component" value="Unassembled WGS sequence"/>
</dbReference>
<keyword evidence="2" id="KW-0238">DNA-binding</keyword>
<evidence type="ECO:0000256" key="3">
    <source>
        <dbReference type="ARBA" id="ARBA00023163"/>
    </source>
</evidence>
<evidence type="ECO:0000313" key="6">
    <source>
        <dbReference type="EMBL" id="KAF6031829.1"/>
    </source>
</evidence>
<gene>
    <name evidence="6" type="ORF">EB796_009834</name>
</gene>
<feature type="domain" description="Jun-like transcription factor" evidence="5">
    <location>
        <begin position="29"/>
        <end position="101"/>
    </location>
</feature>
<evidence type="ECO:0000256" key="4">
    <source>
        <dbReference type="SAM" id="MobiDB-lite"/>
    </source>
</evidence>
<protein>
    <submittedName>
        <fullName evidence="6">JUN</fullName>
    </submittedName>
</protein>
<dbReference type="InterPro" id="IPR005643">
    <property type="entry name" value="JNK"/>
</dbReference>
<dbReference type="PANTHER" id="PTHR11462:SF35">
    <property type="entry name" value="TRANSCRIPTION FACTOR JRA"/>
    <property type="match status" value="1"/>
</dbReference>
<keyword evidence="1" id="KW-0805">Transcription regulation</keyword>
<dbReference type="EMBL" id="VXIV02001558">
    <property type="protein sequence ID" value="KAF6031829.1"/>
    <property type="molecule type" value="Genomic_DNA"/>
</dbReference>
<dbReference type="AlphaFoldDB" id="A0A7J7JZK0"/>
<dbReference type="GO" id="GO:0005667">
    <property type="term" value="C:transcription regulator complex"/>
    <property type="evidence" value="ECO:0007669"/>
    <property type="project" value="TreeGrafter"/>
</dbReference>
<dbReference type="OrthoDB" id="2187714at2759"/>